<protein>
    <recommendedName>
        <fullName evidence="4">Secreted protein</fullName>
    </recommendedName>
</protein>
<dbReference type="RefSeq" id="WP_135415552.1">
    <property type="nucleotide sequence ID" value="NZ_SRLB01000010.1"/>
</dbReference>
<dbReference type="EMBL" id="SRLB01000010">
    <property type="protein sequence ID" value="TGD98728.1"/>
    <property type="molecule type" value="Genomic_DNA"/>
</dbReference>
<reference evidence="2 3" key="1">
    <citation type="submission" date="2019-04" db="EMBL/GenBank/DDBJ databases">
        <authorList>
            <person name="Feng G."/>
            <person name="Zhu H."/>
        </authorList>
    </citation>
    <scope>NUCLEOTIDE SEQUENCE [LARGE SCALE GENOMIC DNA]</scope>
    <source>
        <strain evidence="2 3">6HR-1</strain>
    </source>
</reference>
<keyword evidence="1" id="KW-0732">Signal</keyword>
<sequence length="61" mass="6610">MAQLCLVYCFCIIFAAEPVTTSANDAQAALQGATLLNCLVLHPVRRRTADRFGTGRSRPAE</sequence>
<comment type="caution">
    <text evidence="2">The sequence shown here is derived from an EMBL/GenBank/DDBJ whole genome shotgun (WGS) entry which is preliminary data.</text>
</comment>
<keyword evidence="3" id="KW-1185">Reference proteome</keyword>
<organism evidence="2 3">
    <name type="scientific">Methylobacterium nonmethylotrophicum</name>
    <dbReference type="NCBI Taxonomy" id="1141884"/>
    <lineage>
        <taxon>Bacteria</taxon>
        <taxon>Pseudomonadati</taxon>
        <taxon>Pseudomonadota</taxon>
        <taxon>Alphaproteobacteria</taxon>
        <taxon>Hyphomicrobiales</taxon>
        <taxon>Methylobacteriaceae</taxon>
        <taxon>Methylobacterium</taxon>
    </lineage>
</organism>
<proteinExistence type="predicted"/>
<dbReference type="AlphaFoldDB" id="A0A4Z0NQ00"/>
<dbReference type="Proteomes" id="UP000297535">
    <property type="component" value="Unassembled WGS sequence"/>
</dbReference>
<gene>
    <name evidence="2" type="ORF">EU555_15460</name>
</gene>
<evidence type="ECO:0000313" key="3">
    <source>
        <dbReference type="Proteomes" id="UP000297535"/>
    </source>
</evidence>
<feature type="chain" id="PRO_5021422098" description="Secreted protein" evidence="1">
    <location>
        <begin position="16"/>
        <end position="61"/>
    </location>
</feature>
<name>A0A4Z0NQ00_9HYPH</name>
<feature type="signal peptide" evidence="1">
    <location>
        <begin position="1"/>
        <end position="15"/>
    </location>
</feature>
<evidence type="ECO:0000313" key="2">
    <source>
        <dbReference type="EMBL" id="TGD98728.1"/>
    </source>
</evidence>
<accession>A0A4Z0NQ00</accession>
<evidence type="ECO:0008006" key="4">
    <source>
        <dbReference type="Google" id="ProtNLM"/>
    </source>
</evidence>
<evidence type="ECO:0000256" key="1">
    <source>
        <dbReference type="SAM" id="SignalP"/>
    </source>
</evidence>